<dbReference type="AlphaFoldDB" id="A0A367ZU36"/>
<name>A0A367ZU36_9BACT</name>
<organism evidence="3 4">
    <name type="scientific">Candidatus Ozemobacter sibiricus</name>
    <dbReference type="NCBI Taxonomy" id="2268124"/>
    <lineage>
        <taxon>Bacteria</taxon>
        <taxon>Candidatus Ozemobacteria</taxon>
        <taxon>Candidatus Ozemobacterales</taxon>
        <taxon>Candidatus Ozemobacteraceae</taxon>
        <taxon>Candidatus Ozemobacter</taxon>
    </lineage>
</organism>
<gene>
    <name evidence="3" type="ORF">OZSIB_2236</name>
</gene>
<sequence>MDLEQYQPSVYPVTLTLPGNLGAVEGVRGRLAAQLAALGVPKDRINHICLALDETLTNAVEHGSARPEQTIEVGYRIDRDWIEVAVTDQGGIVFNPEYFEQLATIKTWGAGGRGLLLIRRMMDEVYFVFTPGRATRVIFRKRLFESENETAVTPAAAATE</sequence>
<protein>
    <recommendedName>
        <fullName evidence="2">Histidine kinase/HSP90-like ATPase domain-containing protein</fullName>
    </recommendedName>
</protein>
<evidence type="ECO:0000313" key="4">
    <source>
        <dbReference type="Proteomes" id="UP000252355"/>
    </source>
</evidence>
<evidence type="ECO:0000259" key="2">
    <source>
        <dbReference type="Pfam" id="PF13581"/>
    </source>
</evidence>
<dbReference type="PANTHER" id="PTHR35526">
    <property type="entry name" value="ANTI-SIGMA-F FACTOR RSBW-RELATED"/>
    <property type="match status" value="1"/>
</dbReference>
<evidence type="ECO:0000256" key="1">
    <source>
        <dbReference type="ARBA" id="ARBA00022527"/>
    </source>
</evidence>
<keyword evidence="1" id="KW-0808">Transferase</keyword>
<keyword evidence="1" id="KW-0418">Kinase</keyword>
<evidence type="ECO:0000313" key="3">
    <source>
        <dbReference type="EMBL" id="RCK81367.1"/>
    </source>
</evidence>
<proteinExistence type="predicted"/>
<reference evidence="3 4" key="1">
    <citation type="submission" date="2018-05" db="EMBL/GenBank/DDBJ databases">
        <title>A metagenomic window into the 2 km-deep terrestrial subsurface aquifer revealed taxonomically and functionally diverse microbial community comprising novel uncultured bacterial lineages.</title>
        <authorList>
            <person name="Kadnikov V.V."/>
            <person name="Mardanov A.V."/>
            <person name="Beletsky A.V."/>
            <person name="Banks D."/>
            <person name="Pimenov N.V."/>
            <person name="Frank Y.A."/>
            <person name="Karnachuk O.V."/>
            <person name="Ravin N.V."/>
        </authorList>
    </citation>
    <scope>NUCLEOTIDE SEQUENCE [LARGE SCALE GENOMIC DNA]</scope>
    <source>
        <strain evidence="3">BY5</strain>
    </source>
</reference>
<dbReference type="Pfam" id="PF13581">
    <property type="entry name" value="HATPase_c_2"/>
    <property type="match status" value="1"/>
</dbReference>
<dbReference type="PANTHER" id="PTHR35526:SF3">
    <property type="entry name" value="ANTI-SIGMA-F FACTOR RSBW"/>
    <property type="match status" value="1"/>
</dbReference>
<keyword evidence="1" id="KW-0723">Serine/threonine-protein kinase</keyword>
<dbReference type="Gene3D" id="3.30.565.10">
    <property type="entry name" value="Histidine kinase-like ATPase, C-terminal domain"/>
    <property type="match status" value="1"/>
</dbReference>
<dbReference type="SUPFAM" id="SSF55874">
    <property type="entry name" value="ATPase domain of HSP90 chaperone/DNA topoisomerase II/histidine kinase"/>
    <property type="match status" value="1"/>
</dbReference>
<feature type="domain" description="Histidine kinase/HSP90-like ATPase" evidence="2">
    <location>
        <begin position="19"/>
        <end position="131"/>
    </location>
</feature>
<dbReference type="InterPro" id="IPR036890">
    <property type="entry name" value="HATPase_C_sf"/>
</dbReference>
<comment type="caution">
    <text evidence="3">The sequence shown here is derived from an EMBL/GenBank/DDBJ whole genome shotgun (WGS) entry which is preliminary data.</text>
</comment>
<dbReference type="EMBL" id="QOQW01000002">
    <property type="protein sequence ID" value="RCK81367.1"/>
    <property type="molecule type" value="Genomic_DNA"/>
</dbReference>
<dbReference type="InterPro" id="IPR050267">
    <property type="entry name" value="Anti-sigma-factor_SerPK"/>
</dbReference>
<dbReference type="Proteomes" id="UP000252355">
    <property type="component" value="Unassembled WGS sequence"/>
</dbReference>
<dbReference type="InterPro" id="IPR003594">
    <property type="entry name" value="HATPase_dom"/>
</dbReference>
<accession>A0A367ZU36</accession>
<dbReference type="CDD" id="cd16936">
    <property type="entry name" value="HATPase_RsbW-like"/>
    <property type="match status" value="1"/>
</dbReference>
<dbReference type="GO" id="GO:0004674">
    <property type="term" value="F:protein serine/threonine kinase activity"/>
    <property type="evidence" value="ECO:0007669"/>
    <property type="project" value="UniProtKB-KW"/>
</dbReference>